<dbReference type="Gene3D" id="3.30.200.20">
    <property type="entry name" value="Phosphorylase Kinase, domain 1"/>
    <property type="match status" value="1"/>
</dbReference>
<dbReference type="InterPro" id="IPR008271">
    <property type="entry name" value="Ser/Thr_kinase_AS"/>
</dbReference>
<keyword evidence="8" id="KW-0723">Serine/threonine-protein kinase</keyword>
<dbReference type="InterPro" id="IPR011009">
    <property type="entry name" value="Kinase-like_dom_sf"/>
</dbReference>
<protein>
    <submittedName>
        <fullName evidence="8">Serine/threonine protein kinase</fullName>
    </submittedName>
</protein>
<dbReference type="AlphaFoldDB" id="E8QZK9"/>
<dbReference type="SMART" id="SM00220">
    <property type="entry name" value="S_TKc"/>
    <property type="match status" value="1"/>
</dbReference>
<evidence type="ECO:0000256" key="1">
    <source>
        <dbReference type="ARBA" id="ARBA00022679"/>
    </source>
</evidence>
<keyword evidence="6" id="KW-0472">Membrane</keyword>
<gene>
    <name evidence="8" type="ordered locus">Isop_1561</name>
</gene>
<evidence type="ECO:0000256" key="4">
    <source>
        <dbReference type="ARBA" id="ARBA00022840"/>
    </source>
</evidence>
<accession>E8QZK9</accession>
<dbReference type="GO" id="GO:0005524">
    <property type="term" value="F:ATP binding"/>
    <property type="evidence" value="ECO:0007669"/>
    <property type="project" value="UniProtKB-KW"/>
</dbReference>
<feature type="region of interest" description="Disordered" evidence="5">
    <location>
        <begin position="1"/>
        <end position="45"/>
    </location>
</feature>
<feature type="transmembrane region" description="Helical" evidence="6">
    <location>
        <begin position="461"/>
        <end position="486"/>
    </location>
</feature>
<dbReference type="PANTHER" id="PTHR43289">
    <property type="entry name" value="MITOGEN-ACTIVATED PROTEIN KINASE KINASE KINASE 20-RELATED"/>
    <property type="match status" value="1"/>
</dbReference>
<evidence type="ECO:0000313" key="9">
    <source>
        <dbReference type="Proteomes" id="UP000008631"/>
    </source>
</evidence>
<dbReference type="CDD" id="cd14014">
    <property type="entry name" value="STKc_PknB_like"/>
    <property type="match status" value="1"/>
</dbReference>
<feature type="domain" description="Protein kinase" evidence="7">
    <location>
        <begin position="70"/>
        <end position="339"/>
    </location>
</feature>
<dbReference type="OrthoDB" id="6111975at2"/>
<dbReference type="eggNOG" id="COG0515">
    <property type="taxonomic scope" value="Bacteria"/>
</dbReference>
<feature type="compositionally biased region" description="Polar residues" evidence="5">
    <location>
        <begin position="347"/>
        <end position="357"/>
    </location>
</feature>
<dbReference type="SUPFAM" id="SSF56112">
    <property type="entry name" value="Protein kinase-like (PK-like)"/>
    <property type="match status" value="1"/>
</dbReference>
<keyword evidence="6" id="KW-1133">Transmembrane helix</keyword>
<keyword evidence="6" id="KW-0812">Transmembrane</keyword>
<keyword evidence="9" id="KW-1185">Reference proteome</keyword>
<dbReference type="PANTHER" id="PTHR43289:SF6">
    <property type="entry name" value="SERINE_THREONINE-PROTEIN KINASE NEKL-3"/>
    <property type="match status" value="1"/>
</dbReference>
<evidence type="ECO:0000256" key="3">
    <source>
        <dbReference type="ARBA" id="ARBA00022777"/>
    </source>
</evidence>
<evidence type="ECO:0000256" key="6">
    <source>
        <dbReference type="SAM" id="Phobius"/>
    </source>
</evidence>
<evidence type="ECO:0000259" key="7">
    <source>
        <dbReference type="PROSITE" id="PS50011"/>
    </source>
</evidence>
<dbReference type="PROSITE" id="PS00108">
    <property type="entry name" value="PROTEIN_KINASE_ST"/>
    <property type="match status" value="1"/>
</dbReference>
<reference key="1">
    <citation type="submission" date="2010-11" db="EMBL/GenBank/DDBJ databases">
        <title>The complete sequence of chromosome of Isophaera pallida ATCC 43644.</title>
        <authorList>
            <consortium name="US DOE Joint Genome Institute (JGI-PGF)"/>
            <person name="Lucas S."/>
            <person name="Copeland A."/>
            <person name="Lapidus A."/>
            <person name="Bruce D."/>
            <person name="Goodwin L."/>
            <person name="Pitluck S."/>
            <person name="Kyrpides N."/>
            <person name="Mavromatis K."/>
            <person name="Pagani I."/>
            <person name="Ivanova N."/>
            <person name="Saunders E."/>
            <person name="Brettin T."/>
            <person name="Detter J.C."/>
            <person name="Han C."/>
            <person name="Tapia R."/>
            <person name="Land M."/>
            <person name="Hauser L."/>
            <person name="Markowitz V."/>
            <person name="Cheng J.-F."/>
            <person name="Hugenholtz P."/>
            <person name="Woyke T."/>
            <person name="Wu D."/>
            <person name="Eisen J.A."/>
        </authorList>
    </citation>
    <scope>NUCLEOTIDE SEQUENCE</scope>
    <source>
        <strain>ATCC 43644</strain>
    </source>
</reference>
<keyword evidence="3 8" id="KW-0418">Kinase</keyword>
<dbReference type="HOGENOM" id="CLU_551839_0_0_0"/>
<feature type="transmembrane region" description="Helical" evidence="6">
    <location>
        <begin position="433"/>
        <end position="449"/>
    </location>
</feature>
<keyword evidence="4" id="KW-0067">ATP-binding</keyword>
<dbReference type="Gene3D" id="1.10.510.10">
    <property type="entry name" value="Transferase(Phosphotransferase) domain 1"/>
    <property type="match status" value="1"/>
</dbReference>
<dbReference type="KEGG" id="ipa:Isop_1561"/>
<organism evidence="8 9">
    <name type="scientific">Isosphaera pallida (strain ATCC 43644 / DSM 9630 / IS1B)</name>
    <dbReference type="NCBI Taxonomy" id="575540"/>
    <lineage>
        <taxon>Bacteria</taxon>
        <taxon>Pseudomonadati</taxon>
        <taxon>Planctomycetota</taxon>
        <taxon>Planctomycetia</taxon>
        <taxon>Isosphaerales</taxon>
        <taxon>Isosphaeraceae</taxon>
        <taxon>Isosphaera</taxon>
    </lineage>
</organism>
<feature type="compositionally biased region" description="Polar residues" evidence="5">
    <location>
        <begin position="21"/>
        <end position="43"/>
    </location>
</feature>
<feature type="region of interest" description="Disordered" evidence="5">
    <location>
        <begin position="346"/>
        <end position="417"/>
    </location>
</feature>
<name>E8QZK9_ISOPI</name>
<reference evidence="8 9" key="2">
    <citation type="journal article" date="2011" name="Stand. Genomic Sci.">
        <title>Complete genome sequence of Isosphaera pallida type strain (IS1B).</title>
        <authorList>
            <consortium name="US DOE Joint Genome Institute (JGI-PGF)"/>
            <person name="Goker M."/>
            <person name="Cleland D."/>
            <person name="Saunders E."/>
            <person name="Lapidus A."/>
            <person name="Nolan M."/>
            <person name="Lucas S."/>
            <person name="Hammon N."/>
            <person name="Deshpande S."/>
            <person name="Cheng J.F."/>
            <person name="Tapia R."/>
            <person name="Han C."/>
            <person name="Goodwin L."/>
            <person name="Pitluck S."/>
            <person name="Liolios K."/>
            <person name="Pagani I."/>
            <person name="Ivanova N."/>
            <person name="Mavromatis K."/>
            <person name="Pati A."/>
            <person name="Chen A."/>
            <person name="Palaniappan K."/>
            <person name="Land M."/>
            <person name="Hauser L."/>
            <person name="Chang Y.J."/>
            <person name="Jeffries C.D."/>
            <person name="Detter J.C."/>
            <person name="Beck B."/>
            <person name="Woyke T."/>
            <person name="Bristow J."/>
            <person name="Eisen J.A."/>
            <person name="Markowitz V."/>
            <person name="Hugenholtz P."/>
            <person name="Kyrpides N.C."/>
            <person name="Klenk H.P."/>
        </authorList>
    </citation>
    <scope>NUCLEOTIDE SEQUENCE [LARGE SCALE GENOMIC DNA]</scope>
    <source>
        <strain evidence="9">ATCC 43644 / DSM 9630 / IS1B</strain>
    </source>
</reference>
<dbReference type="PROSITE" id="PS50011">
    <property type="entry name" value="PROTEIN_KINASE_DOM"/>
    <property type="match status" value="1"/>
</dbReference>
<keyword evidence="2" id="KW-0547">Nucleotide-binding</keyword>
<dbReference type="STRING" id="575540.Isop_1561"/>
<proteinExistence type="predicted"/>
<dbReference type="Proteomes" id="UP000008631">
    <property type="component" value="Chromosome"/>
</dbReference>
<dbReference type="InParanoid" id="E8QZK9"/>
<dbReference type="EMBL" id="CP002353">
    <property type="protein sequence ID" value="ADV62145.1"/>
    <property type="molecule type" value="Genomic_DNA"/>
</dbReference>
<dbReference type="RefSeq" id="WP_013564433.1">
    <property type="nucleotide sequence ID" value="NC_014962.1"/>
</dbReference>
<sequence>MTVSHTNEEVPEPTAAGRSQGDLTDWSSRTDGSTPLKSESGESTKAYGTDPLPVVVGCGSPARCVLFGKYELIRLLGRGGMGEVYLARHLQLDRFQAIKLIRNAHRNDSLYREVFRREAKVMAAFSHPNVATVHDFHVDADLICLILEHIDGVSLDRVIRPGTAMPLRWTAALVEQVGGAIQAAHDKNIVHRDLKPSNIMVVQPQIDLPPRFKVLDFGLAKILEETETQSLIEGFRGTPMYASPEQCRELPPQMASDLYSFGVILYQCLTGSTPFHGSTYALIHHHVNTPPPPFSQANPDAARQIPLGIEELVTCCLAKDPRDRPSSARAIVGRFQECLREFEETPLNRTSSVSRLSPATPDGAGSRGGDTPGPPVAGGRASHKTSPARPQVTARSLSPRSGERRTHSAAVPAPALGDTTGRKPLRFQWRPRVRLYLVVTTLATAVIVLRRHPEWISSAGLLIGIPLVVLSATFPYATWEFLLSLFRSGRSTRS</sequence>
<evidence type="ECO:0000313" key="8">
    <source>
        <dbReference type="EMBL" id="ADV62145.1"/>
    </source>
</evidence>
<dbReference type="InterPro" id="IPR000719">
    <property type="entry name" value="Prot_kinase_dom"/>
</dbReference>
<evidence type="ECO:0000256" key="2">
    <source>
        <dbReference type="ARBA" id="ARBA00022741"/>
    </source>
</evidence>
<evidence type="ECO:0000256" key="5">
    <source>
        <dbReference type="SAM" id="MobiDB-lite"/>
    </source>
</evidence>
<keyword evidence="1" id="KW-0808">Transferase</keyword>
<dbReference type="GO" id="GO:0004674">
    <property type="term" value="F:protein serine/threonine kinase activity"/>
    <property type="evidence" value="ECO:0007669"/>
    <property type="project" value="UniProtKB-KW"/>
</dbReference>
<dbReference type="Pfam" id="PF00069">
    <property type="entry name" value="Pkinase"/>
    <property type="match status" value="1"/>
</dbReference>